<comment type="caution">
    <text evidence="1">The sequence shown here is derived from an EMBL/GenBank/DDBJ whole genome shotgun (WGS) entry which is preliminary data.</text>
</comment>
<gene>
    <name evidence="1" type="ORF">LOY88_003882</name>
</gene>
<sequence>MAASIPTPNLQDIHDCFLELAEKAGEMITGAKPLVNAAGSKKNSTSRYGWMLRSSDGDRPRRRKDGVNGTAEEISALRVCGRVFVSLFAGWHCIATDARWSISRFLGEETYQPGMRLTNAPTFVVDPIDGTVNFVHGFPNACISLGFAIDRQPVVGVVFNPFTNMLYSAIRGQGAFLNRTTRLPLKGDAIEPLKGLSNALVGVEWGSDRSGQNWDTKIRTFEMLGKTREEGGAMVHSMRSMGSAALNLCAVAAGFMDLYWEGGCWAWDVCAGWVILTEAGGIMVDGNPGGWKAEVDGRQYLAIRASKNGEGQRETATEFWGFVKGRFSYGQ</sequence>
<proteinExistence type="predicted"/>
<accession>A0ACB8UUZ8</accession>
<name>A0ACB8UUZ8_9EURO</name>
<protein>
    <submittedName>
        <fullName evidence="1">Uncharacterized protein</fullName>
    </submittedName>
</protein>
<dbReference type="EMBL" id="JALBCA010000054">
    <property type="protein sequence ID" value="KAI2385793.1"/>
    <property type="molecule type" value="Genomic_DNA"/>
</dbReference>
<reference evidence="1" key="1">
    <citation type="journal article" date="2022" name="bioRxiv">
        <title>Population genetic analysis of Ophidiomyces ophidiicola, the causative agent of snake fungal disease, indicates recent introductions to the USA.</title>
        <authorList>
            <person name="Ladner J.T."/>
            <person name="Palmer J.M."/>
            <person name="Ettinger C.L."/>
            <person name="Stajich J.E."/>
            <person name="Farrell T.M."/>
            <person name="Glorioso B.M."/>
            <person name="Lawson B."/>
            <person name="Price S.J."/>
            <person name="Stengle A.G."/>
            <person name="Grear D.A."/>
            <person name="Lorch J.M."/>
        </authorList>
    </citation>
    <scope>NUCLEOTIDE SEQUENCE</scope>
    <source>
        <strain evidence="1">NWHC 24266-5</strain>
    </source>
</reference>
<evidence type="ECO:0000313" key="1">
    <source>
        <dbReference type="EMBL" id="KAI2385793.1"/>
    </source>
</evidence>
<organism evidence="1">
    <name type="scientific">Ophidiomyces ophidiicola</name>
    <dbReference type="NCBI Taxonomy" id="1387563"/>
    <lineage>
        <taxon>Eukaryota</taxon>
        <taxon>Fungi</taxon>
        <taxon>Dikarya</taxon>
        <taxon>Ascomycota</taxon>
        <taxon>Pezizomycotina</taxon>
        <taxon>Eurotiomycetes</taxon>
        <taxon>Eurotiomycetidae</taxon>
        <taxon>Onygenales</taxon>
        <taxon>Onygenaceae</taxon>
        <taxon>Ophidiomyces</taxon>
    </lineage>
</organism>